<organism evidence="2 3">
    <name type="scientific">Amniculicola lignicola CBS 123094</name>
    <dbReference type="NCBI Taxonomy" id="1392246"/>
    <lineage>
        <taxon>Eukaryota</taxon>
        <taxon>Fungi</taxon>
        <taxon>Dikarya</taxon>
        <taxon>Ascomycota</taxon>
        <taxon>Pezizomycotina</taxon>
        <taxon>Dothideomycetes</taxon>
        <taxon>Pleosporomycetidae</taxon>
        <taxon>Pleosporales</taxon>
        <taxon>Amniculicolaceae</taxon>
        <taxon>Amniculicola</taxon>
    </lineage>
</organism>
<protein>
    <submittedName>
        <fullName evidence="2">Uncharacterized protein</fullName>
    </submittedName>
</protein>
<evidence type="ECO:0000313" key="3">
    <source>
        <dbReference type="Proteomes" id="UP000799779"/>
    </source>
</evidence>
<reference evidence="2" key="1">
    <citation type="journal article" date="2020" name="Stud. Mycol.">
        <title>101 Dothideomycetes genomes: a test case for predicting lifestyles and emergence of pathogens.</title>
        <authorList>
            <person name="Haridas S."/>
            <person name="Albert R."/>
            <person name="Binder M."/>
            <person name="Bloem J."/>
            <person name="Labutti K."/>
            <person name="Salamov A."/>
            <person name="Andreopoulos B."/>
            <person name="Baker S."/>
            <person name="Barry K."/>
            <person name="Bills G."/>
            <person name="Bluhm B."/>
            <person name="Cannon C."/>
            <person name="Castanera R."/>
            <person name="Culley D."/>
            <person name="Daum C."/>
            <person name="Ezra D."/>
            <person name="Gonzalez J."/>
            <person name="Henrissat B."/>
            <person name="Kuo A."/>
            <person name="Liang C."/>
            <person name="Lipzen A."/>
            <person name="Lutzoni F."/>
            <person name="Magnuson J."/>
            <person name="Mondo S."/>
            <person name="Nolan M."/>
            <person name="Ohm R."/>
            <person name="Pangilinan J."/>
            <person name="Park H.-J."/>
            <person name="Ramirez L."/>
            <person name="Alfaro M."/>
            <person name="Sun H."/>
            <person name="Tritt A."/>
            <person name="Yoshinaga Y."/>
            <person name="Zwiers L.-H."/>
            <person name="Turgeon B."/>
            <person name="Goodwin S."/>
            <person name="Spatafora J."/>
            <person name="Crous P."/>
            <person name="Grigoriev I."/>
        </authorList>
    </citation>
    <scope>NUCLEOTIDE SEQUENCE</scope>
    <source>
        <strain evidence="2">CBS 123094</strain>
    </source>
</reference>
<feature type="region of interest" description="Disordered" evidence="1">
    <location>
        <begin position="1"/>
        <end position="34"/>
    </location>
</feature>
<sequence length="61" mass="6744">MLLYLASGRIDQDGPRQPSAQRPQLRAVGRTSSTTPQLIIPAETGRVREGDPVSELLEWID</sequence>
<evidence type="ECO:0000256" key="1">
    <source>
        <dbReference type="SAM" id="MobiDB-lite"/>
    </source>
</evidence>
<dbReference type="EMBL" id="ML977740">
    <property type="protein sequence ID" value="KAF1993006.1"/>
    <property type="molecule type" value="Genomic_DNA"/>
</dbReference>
<dbReference type="Proteomes" id="UP000799779">
    <property type="component" value="Unassembled WGS sequence"/>
</dbReference>
<evidence type="ECO:0000313" key="2">
    <source>
        <dbReference type="EMBL" id="KAF1993006.1"/>
    </source>
</evidence>
<dbReference type="AlphaFoldDB" id="A0A6A5W5U2"/>
<dbReference type="OrthoDB" id="3785872at2759"/>
<gene>
    <name evidence="2" type="ORF">P154DRAFT_528093</name>
</gene>
<keyword evidence="3" id="KW-1185">Reference proteome</keyword>
<accession>A0A6A5W5U2</accession>
<name>A0A6A5W5U2_9PLEO</name>
<proteinExistence type="predicted"/>